<organism evidence="1">
    <name type="scientific">Rhizophora mucronata</name>
    <name type="common">Asiatic mangrove</name>
    <dbReference type="NCBI Taxonomy" id="61149"/>
    <lineage>
        <taxon>Eukaryota</taxon>
        <taxon>Viridiplantae</taxon>
        <taxon>Streptophyta</taxon>
        <taxon>Embryophyta</taxon>
        <taxon>Tracheophyta</taxon>
        <taxon>Spermatophyta</taxon>
        <taxon>Magnoliopsida</taxon>
        <taxon>eudicotyledons</taxon>
        <taxon>Gunneridae</taxon>
        <taxon>Pentapetalae</taxon>
        <taxon>rosids</taxon>
        <taxon>fabids</taxon>
        <taxon>Malpighiales</taxon>
        <taxon>Rhizophoraceae</taxon>
        <taxon>Rhizophora</taxon>
    </lineage>
</organism>
<protein>
    <submittedName>
        <fullName evidence="1">Uncharacterized protein</fullName>
    </submittedName>
</protein>
<accession>A0A2P2KGR4</accession>
<proteinExistence type="predicted"/>
<sequence>MEVHNSLRQLVQLMWLFGRKNTEAWSSPCYQQIQCPKISQSLAFLMA</sequence>
<dbReference type="AlphaFoldDB" id="A0A2P2KGR4"/>
<dbReference type="EMBL" id="GGEC01024403">
    <property type="protein sequence ID" value="MBX04887.1"/>
    <property type="molecule type" value="Transcribed_RNA"/>
</dbReference>
<evidence type="ECO:0000313" key="1">
    <source>
        <dbReference type="EMBL" id="MBX04887.1"/>
    </source>
</evidence>
<reference evidence="1" key="1">
    <citation type="submission" date="2018-02" db="EMBL/GenBank/DDBJ databases">
        <title>Rhizophora mucronata_Transcriptome.</title>
        <authorList>
            <person name="Meera S.P."/>
            <person name="Sreeshan A."/>
            <person name="Augustine A."/>
        </authorList>
    </citation>
    <scope>NUCLEOTIDE SEQUENCE</scope>
    <source>
        <tissue evidence="1">Leaf</tissue>
    </source>
</reference>
<name>A0A2P2KGR4_RHIMU</name>